<evidence type="ECO:0000256" key="2">
    <source>
        <dbReference type="PROSITE-ProRule" id="PRU00708"/>
    </source>
</evidence>
<dbReference type="Gene3D" id="1.25.40.10">
    <property type="entry name" value="Tetratricopeptide repeat domain"/>
    <property type="match status" value="6"/>
</dbReference>
<dbReference type="GO" id="GO:0016787">
    <property type="term" value="F:hydrolase activity"/>
    <property type="evidence" value="ECO:0007669"/>
    <property type="project" value="UniProtKB-KW"/>
</dbReference>
<dbReference type="PANTHER" id="PTHR47926">
    <property type="entry name" value="PENTATRICOPEPTIDE REPEAT-CONTAINING PROTEIN"/>
    <property type="match status" value="1"/>
</dbReference>
<dbReference type="InterPro" id="IPR046848">
    <property type="entry name" value="E_motif"/>
</dbReference>
<feature type="repeat" description="PPR" evidence="2">
    <location>
        <begin position="84"/>
        <end position="120"/>
    </location>
</feature>
<feature type="repeat" description="PPR" evidence="2">
    <location>
        <begin position="491"/>
        <end position="525"/>
    </location>
</feature>
<evidence type="ECO:0000313" key="3">
    <source>
        <dbReference type="EMBL" id="PKA47924.1"/>
    </source>
</evidence>
<dbReference type="EC" id="3.6.4.12" evidence="3"/>
<proteinExistence type="predicted"/>
<keyword evidence="1" id="KW-0677">Repeat</keyword>
<dbReference type="AlphaFoldDB" id="A0A2H9ZXB0"/>
<dbReference type="OrthoDB" id="728902at2759"/>
<feature type="repeat" description="PPR" evidence="2">
    <location>
        <begin position="526"/>
        <end position="560"/>
    </location>
</feature>
<evidence type="ECO:0000256" key="1">
    <source>
        <dbReference type="ARBA" id="ARBA00022737"/>
    </source>
</evidence>
<reference evidence="3 4" key="1">
    <citation type="journal article" date="2017" name="Nature">
        <title>The Apostasia genome and the evolution of orchids.</title>
        <authorList>
            <person name="Zhang G.Q."/>
            <person name="Liu K.W."/>
            <person name="Li Z."/>
            <person name="Lohaus R."/>
            <person name="Hsiao Y.Y."/>
            <person name="Niu S.C."/>
            <person name="Wang J.Y."/>
            <person name="Lin Y.C."/>
            <person name="Xu Q."/>
            <person name="Chen L.J."/>
            <person name="Yoshida K."/>
            <person name="Fujiwara S."/>
            <person name="Wang Z.W."/>
            <person name="Zhang Y.Q."/>
            <person name="Mitsuda N."/>
            <person name="Wang M."/>
            <person name="Liu G.H."/>
            <person name="Pecoraro L."/>
            <person name="Huang H.X."/>
            <person name="Xiao X.J."/>
            <person name="Lin M."/>
            <person name="Wu X.Y."/>
            <person name="Wu W.L."/>
            <person name="Chen Y.Y."/>
            <person name="Chang S.B."/>
            <person name="Sakamoto S."/>
            <person name="Ohme-Takagi M."/>
            <person name="Yagi M."/>
            <person name="Zeng S.J."/>
            <person name="Shen C.Y."/>
            <person name="Yeh C.M."/>
            <person name="Luo Y.B."/>
            <person name="Tsai W.C."/>
            <person name="Van de Peer Y."/>
            <person name="Liu Z.J."/>
        </authorList>
    </citation>
    <scope>NUCLEOTIDE SEQUENCE [LARGE SCALE GENOMIC DNA]</scope>
    <source>
        <strain evidence="4">cv. Shenzhen</strain>
        <tissue evidence="3">Stem</tissue>
    </source>
</reference>
<dbReference type="Pfam" id="PF13041">
    <property type="entry name" value="PPR_2"/>
    <property type="match status" value="2"/>
</dbReference>
<dbReference type="EMBL" id="KZ453008">
    <property type="protein sequence ID" value="PKA47924.1"/>
    <property type="molecule type" value="Genomic_DNA"/>
</dbReference>
<dbReference type="FunFam" id="1.25.40.10:FF:000694">
    <property type="entry name" value="Pentatricopeptide repeat-containing protein At3g50420"/>
    <property type="match status" value="1"/>
</dbReference>
<dbReference type="GO" id="GO:0099402">
    <property type="term" value="P:plant organ development"/>
    <property type="evidence" value="ECO:0007669"/>
    <property type="project" value="UniProtKB-ARBA"/>
</dbReference>
<dbReference type="PROSITE" id="PS51375">
    <property type="entry name" value="PPR"/>
    <property type="match status" value="4"/>
</dbReference>
<dbReference type="GO" id="GO:0003678">
    <property type="term" value="F:DNA helicase activity"/>
    <property type="evidence" value="ECO:0007669"/>
    <property type="project" value="UniProtKB-EC"/>
</dbReference>
<dbReference type="NCBIfam" id="TIGR00756">
    <property type="entry name" value="PPR"/>
    <property type="match status" value="2"/>
</dbReference>
<dbReference type="Proteomes" id="UP000236161">
    <property type="component" value="Unassembled WGS sequence"/>
</dbReference>
<name>A0A2H9ZXB0_9ASPA</name>
<dbReference type="InterPro" id="IPR011990">
    <property type="entry name" value="TPR-like_helical_dom_sf"/>
</dbReference>
<sequence length="712" mass="78646">MPFNPALLISPSAFEAAFATVAAAFRGLPSTESLRKCRQLHALVLTSAPSSSRRFLSNILLSAYSKCGAVTDARKLFDRMPDRNIVSFNTMISVYARSPRHSASASIQIFRAMEASGVSPSSSTFSSLALALHNHRSGSVIHCRVILLGFYGNVCVQTSLLRMYLACGCSDSAEQLFGEMPDRDDVAWNSMLLGILDEREIEHGLKFYRVMMQEGWVPTPCTYTVLLSACREAEDLNAGRLVHGHVVKSEYPPDTPLQNALLDMYSNCGDINTGELVFARIDSPDLVSWNSLMAGFSNNGDGEKAMHAFVRLKFISSKEELSPDKYTFVAVISATSALPFLFYGKPLHAEVKKTGWKDCVYVGHALIGMYFMNGEPTSAEMVFNCVPEKDEIIWTEMVAGHSRLGEGELAIGYFFRMLLEGHEADSFSLSSAMKASTYLTALRQGEMLHALVVKAGYGGNTGVCGSLVDMYAKNGSLGSSRMIFDTIKNPDLICWNSIMGGYGNHGNADEVFNLFGCMVERGLQPDHVTYISLLSACSHSGILERGRFYWFCMMTDGIVPGLKHYTCMVNLLSRAGRLQEAEELITGSPFRESSIELWRILLSSAVVSKDLDRGVHAANQLLSMEPDDIPTHILLSNLYASVGCWDVVAEMRRKVRGLLVEKEPGLSWIESKNMVHVFSADDDCHEQVDDCRNELIRLQENLRGLKPLDICL</sequence>
<dbReference type="Pfam" id="PF01535">
    <property type="entry name" value="PPR"/>
    <property type="match status" value="5"/>
</dbReference>
<dbReference type="PANTHER" id="PTHR47926:SF356">
    <property type="entry name" value="(WILD MALAYSIAN BANANA) HYPOTHETICAL PROTEIN"/>
    <property type="match status" value="1"/>
</dbReference>
<gene>
    <name evidence="3" type="primary">PCMP-E85</name>
    <name evidence="3" type="ORF">AXF42_Ash016270</name>
</gene>
<organism evidence="3 4">
    <name type="scientific">Apostasia shenzhenica</name>
    <dbReference type="NCBI Taxonomy" id="1088818"/>
    <lineage>
        <taxon>Eukaryota</taxon>
        <taxon>Viridiplantae</taxon>
        <taxon>Streptophyta</taxon>
        <taxon>Embryophyta</taxon>
        <taxon>Tracheophyta</taxon>
        <taxon>Spermatophyta</taxon>
        <taxon>Magnoliopsida</taxon>
        <taxon>Liliopsida</taxon>
        <taxon>Asparagales</taxon>
        <taxon>Orchidaceae</taxon>
        <taxon>Apostasioideae</taxon>
        <taxon>Apostasia</taxon>
    </lineage>
</organism>
<dbReference type="GO" id="GO:0003723">
    <property type="term" value="F:RNA binding"/>
    <property type="evidence" value="ECO:0007669"/>
    <property type="project" value="InterPro"/>
</dbReference>
<dbReference type="FunFam" id="1.25.40.10:FF:000158">
    <property type="entry name" value="pentatricopeptide repeat-containing protein At2g33680"/>
    <property type="match status" value="1"/>
</dbReference>
<feature type="repeat" description="PPR" evidence="2">
    <location>
        <begin position="184"/>
        <end position="218"/>
    </location>
</feature>
<protein>
    <submittedName>
        <fullName evidence="3">Pentatricopeptide repeat-containing protein</fullName>
        <ecNumber evidence="3">3.6.4.12</ecNumber>
    </submittedName>
</protein>
<evidence type="ECO:0000313" key="4">
    <source>
        <dbReference type="Proteomes" id="UP000236161"/>
    </source>
</evidence>
<dbReference type="GO" id="GO:0009451">
    <property type="term" value="P:RNA modification"/>
    <property type="evidence" value="ECO:0007669"/>
    <property type="project" value="InterPro"/>
</dbReference>
<dbReference type="Pfam" id="PF20431">
    <property type="entry name" value="E_motif"/>
    <property type="match status" value="1"/>
</dbReference>
<dbReference type="InterPro" id="IPR002885">
    <property type="entry name" value="PPR_rpt"/>
</dbReference>
<keyword evidence="3" id="KW-0378">Hydrolase</keyword>
<accession>A0A2H9ZXB0</accession>
<dbReference type="InterPro" id="IPR046960">
    <property type="entry name" value="PPR_At4g14850-like_plant"/>
</dbReference>
<keyword evidence="4" id="KW-1185">Reference proteome</keyword>